<comment type="caution">
    <text evidence="1">The sequence shown here is derived from an EMBL/GenBank/DDBJ whole genome shotgun (WGS) entry which is preliminary data.</text>
</comment>
<dbReference type="NCBIfam" id="NF040898">
    <property type="entry name" value="CC_mini_metal"/>
    <property type="match status" value="1"/>
</dbReference>
<evidence type="ECO:0000313" key="1">
    <source>
        <dbReference type="EMBL" id="GAA0730163.1"/>
    </source>
</evidence>
<organism evidence="1 2">
    <name type="scientific">Clostridium malenominatum</name>
    <dbReference type="NCBI Taxonomy" id="1539"/>
    <lineage>
        <taxon>Bacteria</taxon>
        <taxon>Bacillati</taxon>
        <taxon>Bacillota</taxon>
        <taxon>Clostridia</taxon>
        <taxon>Eubacteriales</taxon>
        <taxon>Clostridiaceae</taxon>
        <taxon>Clostridium</taxon>
    </lineage>
</organism>
<gene>
    <name evidence="1" type="ORF">GCM10008905_31120</name>
</gene>
<dbReference type="Proteomes" id="UP001500339">
    <property type="component" value="Unassembled WGS sequence"/>
</dbReference>
<sequence length="42" mass="4835">MKKFLKDFIKKIADQNSKTFGNGKLDCCDLNKSNNKVNDKNK</sequence>
<dbReference type="RefSeq" id="WP_343771173.1">
    <property type="nucleotide sequence ID" value="NZ_BAAACF010000012.1"/>
</dbReference>
<accession>A0ABN1J7B3</accession>
<reference evidence="1 2" key="1">
    <citation type="journal article" date="2019" name="Int. J. Syst. Evol. Microbiol.">
        <title>The Global Catalogue of Microorganisms (GCM) 10K type strain sequencing project: providing services to taxonomists for standard genome sequencing and annotation.</title>
        <authorList>
            <consortium name="The Broad Institute Genomics Platform"/>
            <consortium name="The Broad Institute Genome Sequencing Center for Infectious Disease"/>
            <person name="Wu L."/>
            <person name="Ma J."/>
        </authorList>
    </citation>
    <scope>NUCLEOTIDE SEQUENCE [LARGE SCALE GENOMIC DNA]</scope>
    <source>
        <strain evidence="1 2">JCM 1405</strain>
    </source>
</reference>
<keyword evidence="2" id="KW-1185">Reference proteome</keyword>
<name>A0ABN1J7B3_9CLOT</name>
<proteinExistence type="predicted"/>
<evidence type="ECO:0000313" key="2">
    <source>
        <dbReference type="Proteomes" id="UP001500339"/>
    </source>
</evidence>
<dbReference type="EMBL" id="BAAACF010000012">
    <property type="protein sequence ID" value="GAA0730163.1"/>
    <property type="molecule type" value="Genomic_DNA"/>
</dbReference>
<protein>
    <submittedName>
        <fullName evidence="1">Uncharacterized protein</fullName>
    </submittedName>
</protein>